<keyword evidence="4 7" id="KW-0106">Calcium</keyword>
<keyword evidence="5 8" id="KW-1133">Transmembrane helix</keyword>
<reference evidence="11 12" key="1">
    <citation type="submission" date="2022-12" db="EMBL/GenBank/DDBJ databases">
        <title>Chromosome-level genome of Tegillarca granosa.</title>
        <authorList>
            <person name="Kim J."/>
        </authorList>
    </citation>
    <scope>NUCLEOTIDE SEQUENCE [LARGE SCALE GENOMIC DNA]</scope>
    <source>
        <strain evidence="11">Teg-2019</strain>
        <tissue evidence="11">Adductor muscle</tissue>
    </source>
</reference>
<dbReference type="InterPro" id="IPR020894">
    <property type="entry name" value="Cadherin_CS"/>
</dbReference>
<proteinExistence type="predicted"/>
<evidence type="ECO:0000256" key="8">
    <source>
        <dbReference type="SAM" id="Phobius"/>
    </source>
</evidence>
<comment type="subcellular location">
    <subcellularLocation>
        <location evidence="1">Membrane</location>
    </subcellularLocation>
</comment>
<evidence type="ECO:0000256" key="3">
    <source>
        <dbReference type="ARBA" id="ARBA00022737"/>
    </source>
</evidence>
<evidence type="ECO:0000313" key="12">
    <source>
        <dbReference type="Proteomes" id="UP001217089"/>
    </source>
</evidence>
<evidence type="ECO:0000259" key="10">
    <source>
        <dbReference type="PROSITE" id="PS50268"/>
    </source>
</evidence>
<evidence type="ECO:0000256" key="7">
    <source>
        <dbReference type="PROSITE-ProRule" id="PRU00043"/>
    </source>
</evidence>
<name>A0ABQ9G0V9_TEGGR</name>
<dbReference type="CDD" id="cd11304">
    <property type="entry name" value="Cadherin_repeat"/>
    <property type="match status" value="3"/>
</dbReference>
<dbReference type="EMBL" id="JARBDR010000018">
    <property type="protein sequence ID" value="KAJ8321600.1"/>
    <property type="molecule type" value="Genomic_DNA"/>
</dbReference>
<evidence type="ECO:0000256" key="2">
    <source>
        <dbReference type="ARBA" id="ARBA00022692"/>
    </source>
</evidence>
<evidence type="ECO:0000256" key="1">
    <source>
        <dbReference type="ARBA" id="ARBA00004370"/>
    </source>
</evidence>
<feature type="signal peptide" evidence="9">
    <location>
        <begin position="1"/>
        <end position="20"/>
    </location>
</feature>
<evidence type="ECO:0000256" key="9">
    <source>
        <dbReference type="SAM" id="SignalP"/>
    </source>
</evidence>
<dbReference type="PANTHER" id="PTHR24026:SF126">
    <property type="entry name" value="PROTOCADHERIN FAT 4"/>
    <property type="match status" value="1"/>
</dbReference>
<keyword evidence="12" id="KW-1185">Reference proteome</keyword>
<protein>
    <recommendedName>
        <fullName evidence="10">Cadherin domain-containing protein</fullName>
    </recommendedName>
</protein>
<feature type="chain" id="PRO_5045908364" description="Cadherin domain-containing protein" evidence="9">
    <location>
        <begin position="21"/>
        <end position="682"/>
    </location>
</feature>
<keyword evidence="2 8" id="KW-0812">Transmembrane</keyword>
<dbReference type="PANTHER" id="PTHR24026">
    <property type="entry name" value="FAT ATYPICAL CADHERIN-RELATED"/>
    <property type="match status" value="1"/>
</dbReference>
<accession>A0ABQ9G0V9</accession>
<keyword evidence="6 8" id="KW-0472">Membrane</keyword>
<evidence type="ECO:0000256" key="4">
    <source>
        <dbReference type="ARBA" id="ARBA00022837"/>
    </source>
</evidence>
<dbReference type="InterPro" id="IPR002126">
    <property type="entry name" value="Cadherin-like_dom"/>
</dbReference>
<dbReference type="Proteomes" id="UP001217089">
    <property type="component" value="Unassembled WGS sequence"/>
</dbReference>
<feature type="transmembrane region" description="Helical" evidence="8">
    <location>
        <begin position="601"/>
        <end position="622"/>
    </location>
</feature>
<organism evidence="11 12">
    <name type="scientific">Tegillarca granosa</name>
    <name type="common">Malaysian cockle</name>
    <name type="synonym">Anadara granosa</name>
    <dbReference type="NCBI Taxonomy" id="220873"/>
    <lineage>
        <taxon>Eukaryota</taxon>
        <taxon>Metazoa</taxon>
        <taxon>Spiralia</taxon>
        <taxon>Lophotrochozoa</taxon>
        <taxon>Mollusca</taxon>
        <taxon>Bivalvia</taxon>
        <taxon>Autobranchia</taxon>
        <taxon>Pteriomorphia</taxon>
        <taxon>Arcoida</taxon>
        <taxon>Arcoidea</taxon>
        <taxon>Arcidae</taxon>
        <taxon>Tegillarca</taxon>
    </lineage>
</organism>
<sequence>MDVIIVLSLLIGCLVKHSETAACTGNNPIGVNNPSNNNLDPTSALTVLMDHTDFTISCCGIIDSWEFYAKSNTGTVYLQAWRSSGGTYNLVGENAYAVTTTAPSFTNADVTVSYADTTAIGTTMHTVAVNTPDAGDTITTIELSNTNPSMFQFDTSTMIVSTKTAVSSGSYVLQFKATNGCQQSATGTLTISITNTAPVINNLPSSIDISEALSTETTLIVISTTDPTDTVSCSITNPATSPFDTKLSPGTSDNVDSTFTVYLLKNGPPSFTNIQNRTVISTSTAGNVVIFTVTATDSESDTLTYRFTCSSCPFTINSINSAGEIETSSVNMNYEDMSSAGGAGTTFTLTVYATDDKGGSVSKNLVITVIDINETPYFSQNVYGCHGNENTVGNTLSDPSISVVDPEGNTLVYRMDCGQYSGYFSMDSSTAAITVTQAYDRDLTTNPTVISCTTTASDGEFTATATVQITIDDVNDNTPAFSQSFYTFYISPTESVNTVIGTLPATDADAGNYGTLSYAINQTVLYSEYFGMTGSSLYVKSSLSSFTDGQIITIGAVVTDGGGLQDKTTVYLVMAETTTVSVTTTTTERFYTFFEDSRNTAWFTLFIIGFISVCSILGYILYKYFRTNSFSLKKDPIDPKNGENYKKKQAKVHKMWEPERNQGLSKFGCSFAMKRTLKHLKR</sequence>
<keyword evidence="3" id="KW-0677">Repeat</keyword>
<dbReference type="Gene3D" id="2.60.40.60">
    <property type="entry name" value="Cadherins"/>
    <property type="match status" value="4"/>
</dbReference>
<evidence type="ECO:0000256" key="6">
    <source>
        <dbReference type="ARBA" id="ARBA00023136"/>
    </source>
</evidence>
<feature type="domain" description="Cadherin" evidence="10">
    <location>
        <begin position="389"/>
        <end position="481"/>
    </location>
</feature>
<dbReference type="PROSITE" id="PS00232">
    <property type="entry name" value="CADHERIN_1"/>
    <property type="match status" value="1"/>
</dbReference>
<dbReference type="InterPro" id="IPR015919">
    <property type="entry name" value="Cadherin-like_sf"/>
</dbReference>
<feature type="domain" description="Cadherin" evidence="10">
    <location>
        <begin position="271"/>
        <end position="378"/>
    </location>
</feature>
<dbReference type="SMART" id="SM00112">
    <property type="entry name" value="CA"/>
    <property type="match status" value="2"/>
</dbReference>
<evidence type="ECO:0000256" key="5">
    <source>
        <dbReference type="ARBA" id="ARBA00022989"/>
    </source>
</evidence>
<comment type="caution">
    <text evidence="11">The sequence shown here is derived from an EMBL/GenBank/DDBJ whole genome shotgun (WGS) entry which is preliminary data.</text>
</comment>
<keyword evidence="9" id="KW-0732">Signal</keyword>
<dbReference type="PRINTS" id="PR00205">
    <property type="entry name" value="CADHERIN"/>
</dbReference>
<gene>
    <name evidence="11" type="ORF">KUTeg_000071</name>
</gene>
<dbReference type="PROSITE" id="PS50268">
    <property type="entry name" value="CADHERIN_2"/>
    <property type="match status" value="2"/>
</dbReference>
<evidence type="ECO:0000313" key="11">
    <source>
        <dbReference type="EMBL" id="KAJ8321600.1"/>
    </source>
</evidence>
<dbReference type="SUPFAM" id="SSF49313">
    <property type="entry name" value="Cadherin-like"/>
    <property type="match status" value="4"/>
</dbReference>